<dbReference type="OrthoDB" id="21225at2759"/>
<evidence type="ECO:0000313" key="2">
    <source>
        <dbReference type="EMBL" id="TVY41675.1"/>
    </source>
</evidence>
<accession>A0A8H8UE90</accession>
<feature type="compositionally biased region" description="Pro residues" evidence="1">
    <location>
        <begin position="478"/>
        <end position="491"/>
    </location>
</feature>
<sequence>MGGDLKNRLKFWRRTSATSSLASLESTGIPEKPQTPTRGPAPRPQTTQAPIDIDFPPLPLSRGPVVPEKQQEEKNNGGRRGRSGSGAGTGKSSLEADVPAPDAVLVTTLHSSDLRHQTTSEASKHQENSDDKINKHDSTSSADFPTPNTDCPTVPEEQFLEAEVGNSAGAQSNDPAPTSSSNNKNSRLQRPAELPRRQSLLPPGQTQLINTLLELPAQSQAATLDSFTKNSPTTGSANMTSRKIWVKRPGASATLVTIHEDDLVDDVRDMILRKYANSLGRNFDAPDVTLRIVPREQRQERTLGPEESMAKTLDTYYPGGQAVGEALIIDVPLRRTPKPSPQPCRSYYEDGRPLEAGSDYFPPMPVPVIPSPHLQNAVPVNGQPNGHHLALTQHSMSVLTTGQVPALPSPGSSRRPHHRDRPRIGRTHTASPTAIQPHSQHSQQPPVINGTQRTPEFPTPELTPVPQNTASPKHHPRPPSPKPSITPTTRP</sequence>
<reference evidence="2 3" key="1">
    <citation type="submission" date="2018-05" db="EMBL/GenBank/DDBJ databases">
        <title>Genome sequencing and assembly of the regulated plant pathogen Lachnellula willkommii and related sister species for the development of diagnostic species identification markers.</title>
        <authorList>
            <person name="Giroux E."/>
            <person name="Bilodeau G."/>
        </authorList>
    </citation>
    <scope>NUCLEOTIDE SEQUENCE [LARGE SCALE GENOMIC DNA]</scope>
    <source>
        <strain evidence="2 3">CBS 197.66</strain>
    </source>
</reference>
<feature type="compositionally biased region" description="Basic residues" evidence="1">
    <location>
        <begin position="414"/>
        <end position="426"/>
    </location>
</feature>
<feature type="non-terminal residue" evidence="2">
    <location>
        <position position="491"/>
    </location>
</feature>
<protein>
    <submittedName>
        <fullName evidence="2">Response regulator</fullName>
    </submittedName>
</protein>
<evidence type="ECO:0000313" key="3">
    <source>
        <dbReference type="Proteomes" id="UP000462212"/>
    </source>
</evidence>
<evidence type="ECO:0000256" key="1">
    <source>
        <dbReference type="SAM" id="MobiDB-lite"/>
    </source>
</evidence>
<feature type="compositionally biased region" description="Polar residues" evidence="1">
    <location>
        <begin position="139"/>
        <end position="151"/>
    </location>
</feature>
<name>A0A8H8UE90_9HELO</name>
<dbReference type="Proteomes" id="UP000462212">
    <property type="component" value="Unassembled WGS sequence"/>
</dbReference>
<organism evidence="2 3">
    <name type="scientific">Lachnellula subtilissima</name>
    <dbReference type="NCBI Taxonomy" id="602034"/>
    <lineage>
        <taxon>Eukaryota</taxon>
        <taxon>Fungi</taxon>
        <taxon>Dikarya</taxon>
        <taxon>Ascomycota</taxon>
        <taxon>Pezizomycotina</taxon>
        <taxon>Leotiomycetes</taxon>
        <taxon>Helotiales</taxon>
        <taxon>Lachnaceae</taxon>
        <taxon>Lachnellula</taxon>
    </lineage>
</organism>
<dbReference type="AlphaFoldDB" id="A0A8H8UE90"/>
<keyword evidence="3" id="KW-1185">Reference proteome</keyword>
<feature type="region of interest" description="Disordered" evidence="1">
    <location>
        <begin position="402"/>
        <end position="491"/>
    </location>
</feature>
<feature type="compositionally biased region" description="Basic and acidic residues" evidence="1">
    <location>
        <begin position="112"/>
        <end position="138"/>
    </location>
</feature>
<feature type="compositionally biased region" description="Low complexity" evidence="1">
    <location>
        <begin position="436"/>
        <end position="446"/>
    </location>
</feature>
<feature type="compositionally biased region" description="Polar residues" evidence="1">
    <location>
        <begin position="168"/>
        <end position="188"/>
    </location>
</feature>
<comment type="caution">
    <text evidence="2">The sequence shown here is derived from an EMBL/GenBank/DDBJ whole genome shotgun (WGS) entry which is preliminary data.</text>
</comment>
<feature type="compositionally biased region" description="Low complexity" evidence="1">
    <location>
        <begin position="14"/>
        <end position="24"/>
    </location>
</feature>
<gene>
    <name evidence="2" type="primary">mcs4</name>
    <name evidence="2" type="ORF">LSUB1_G001969</name>
</gene>
<dbReference type="EMBL" id="QGMJ01000127">
    <property type="protein sequence ID" value="TVY41675.1"/>
    <property type="molecule type" value="Genomic_DNA"/>
</dbReference>
<feature type="region of interest" description="Disordered" evidence="1">
    <location>
        <begin position="1"/>
        <end position="154"/>
    </location>
</feature>
<feature type="region of interest" description="Disordered" evidence="1">
    <location>
        <begin position="167"/>
        <end position="202"/>
    </location>
</feature>
<proteinExistence type="predicted"/>